<comment type="similarity">
    <text evidence="2">Belongs to the glycosyl hydrolase 88 family.</text>
</comment>
<evidence type="ECO:0000256" key="2">
    <source>
        <dbReference type="ARBA" id="ARBA00038358"/>
    </source>
</evidence>
<dbReference type="EMBL" id="JBFCZG010000005">
    <property type="protein sequence ID" value="KAL3422777.1"/>
    <property type="molecule type" value="Genomic_DNA"/>
</dbReference>
<organism evidence="3 4">
    <name type="scientific">Phlyctema vagabunda</name>
    <dbReference type="NCBI Taxonomy" id="108571"/>
    <lineage>
        <taxon>Eukaryota</taxon>
        <taxon>Fungi</taxon>
        <taxon>Dikarya</taxon>
        <taxon>Ascomycota</taxon>
        <taxon>Pezizomycotina</taxon>
        <taxon>Leotiomycetes</taxon>
        <taxon>Helotiales</taxon>
        <taxon>Dermateaceae</taxon>
        <taxon>Phlyctema</taxon>
    </lineage>
</organism>
<evidence type="ECO:0000256" key="1">
    <source>
        <dbReference type="ARBA" id="ARBA00022801"/>
    </source>
</evidence>
<name>A0ABR4PHG4_9HELO</name>
<comment type="caution">
    <text evidence="3">The sequence shown here is derived from an EMBL/GenBank/DDBJ whole genome shotgun (WGS) entry which is preliminary data.</text>
</comment>
<dbReference type="InterPro" id="IPR012341">
    <property type="entry name" value="6hp_glycosidase-like_sf"/>
</dbReference>
<dbReference type="Proteomes" id="UP001629113">
    <property type="component" value="Unassembled WGS sequence"/>
</dbReference>
<keyword evidence="4" id="KW-1185">Reference proteome</keyword>
<reference evidence="3 4" key="1">
    <citation type="submission" date="2024-06" db="EMBL/GenBank/DDBJ databases">
        <title>Complete genome of Phlyctema vagabunda strain 19-DSS-EL-015.</title>
        <authorList>
            <person name="Fiorenzani C."/>
        </authorList>
    </citation>
    <scope>NUCLEOTIDE SEQUENCE [LARGE SCALE GENOMIC DNA]</scope>
    <source>
        <strain evidence="3 4">19-DSS-EL-015</strain>
    </source>
</reference>
<dbReference type="InterPro" id="IPR008928">
    <property type="entry name" value="6-hairpin_glycosidase_sf"/>
</dbReference>
<evidence type="ECO:0000313" key="4">
    <source>
        <dbReference type="Proteomes" id="UP001629113"/>
    </source>
</evidence>
<evidence type="ECO:0000313" key="3">
    <source>
        <dbReference type="EMBL" id="KAL3422777.1"/>
    </source>
</evidence>
<dbReference type="PANTHER" id="PTHR36845">
    <property type="entry name" value="HYDROLASE, PUTATIVE (AFU_ORTHOLOGUE AFUA_7G05090)-RELATED"/>
    <property type="match status" value="1"/>
</dbReference>
<accession>A0ABR4PHG4</accession>
<dbReference type="PANTHER" id="PTHR36845:SF1">
    <property type="entry name" value="HYDROLASE, PUTATIVE (AFU_ORTHOLOGUE AFUA_7G05090)-RELATED"/>
    <property type="match status" value="1"/>
</dbReference>
<proteinExistence type="inferred from homology"/>
<dbReference type="GO" id="GO:0016787">
    <property type="term" value="F:hydrolase activity"/>
    <property type="evidence" value="ECO:0007669"/>
    <property type="project" value="UniProtKB-KW"/>
</dbReference>
<dbReference type="Gene3D" id="1.50.10.10">
    <property type="match status" value="1"/>
</dbReference>
<gene>
    <name evidence="3" type="ORF">PVAG01_06933</name>
</gene>
<dbReference type="InterPro" id="IPR052369">
    <property type="entry name" value="UG_Glycosaminoglycan_Hydrolase"/>
</dbReference>
<sequence length="417" mass="47371">MTQKFSGSSTADGTSDFDVVRDLNVESMSTLLGTELGEMFSENVIAKVWRVAVRELEKENPPIAYPEYVPEVGLNPNVYIMTEANFWTCGFFPGSMYVLLERLTKFPDRFPIPSGYSLKFQKQLLELCNSWSGPIRAMDTRTDTHDMSFIIQPALKMDWELTGNQKSLKSVITAAKSLSTRYDPRVRAIRSWDQAINNRYSFTDMESDFLVIIDSMCNLDLLYYAGHYTKSHELVDIATTHAHTVLRAIVRKDWSTYHLINFDAKTGNIKNQLTNQGFKDSSTWSRGQAWAVLGFAQTYHWTRDQVFLDAAVSLADYFISRLDQAEEADKYSHPYVPLWDFDAPQTQVSNGPLRDTSAGMITVNGLLLLYQALISIGQFEKANHFLSAGSVSHQWTPFLIILAWMKKVMGITHLILS</sequence>
<protein>
    <submittedName>
        <fullName evidence="3">Unsaturated glucuronyl hydrolase</fullName>
    </submittedName>
</protein>
<dbReference type="SUPFAM" id="SSF48208">
    <property type="entry name" value="Six-hairpin glycosidases"/>
    <property type="match status" value="1"/>
</dbReference>
<keyword evidence="1 3" id="KW-0378">Hydrolase</keyword>